<reference evidence="1" key="1">
    <citation type="submission" date="2021-01" db="EMBL/GenBank/DDBJ databases">
        <authorList>
            <person name="Corre E."/>
            <person name="Pelletier E."/>
            <person name="Niang G."/>
            <person name="Scheremetjew M."/>
            <person name="Finn R."/>
            <person name="Kale V."/>
            <person name="Holt S."/>
            <person name="Cochrane G."/>
            <person name="Meng A."/>
            <person name="Brown T."/>
            <person name="Cohen L."/>
        </authorList>
    </citation>
    <scope>NUCLEOTIDE SEQUENCE</scope>
    <source>
        <strain evidence="1">CCMP 769</strain>
    </source>
</reference>
<accession>A0A7S2ZS39</accession>
<sequence>MLNIPELTGAVSITGEADILSHRDPKINSVGQLHFSLTTEHLLQSSSCFCIGAKDPVKSICSTKASKWTEFPIPDSSLWSLRADPVHGKIEFTPIQNTNAVLV</sequence>
<dbReference type="AlphaFoldDB" id="A0A7S2ZS39"/>
<dbReference type="EMBL" id="HBHW01021738">
    <property type="protein sequence ID" value="CAE0048728.1"/>
    <property type="molecule type" value="Transcribed_RNA"/>
</dbReference>
<name>A0A7S2ZS39_9RHOD</name>
<organism evidence="1">
    <name type="scientific">Rhodosorus marinus</name>
    <dbReference type="NCBI Taxonomy" id="101924"/>
    <lineage>
        <taxon>Eukaryota</taxon>
        <taxon>Rhodophyta</taxon>
        <taxon>Stylonematophyceae</taxon>
        <taxon>Stylonematales</taxon>
        <taxon>Stylonemataceae</taxon>
        <taxon>Rhodosorus</taxon>
    </lineage>
</organism>
<evidence type="ECO:0000313" key="1">
    <source>
        <dbReference type="EMBL" id="CAE0048728.1"/>
    </source>
</evidence>
<gene>
    <name evidence="1" type="ORF">RMAR00112_LOCUS16723</name>
</gene>
<protein>
    <submittedName>
        <fullName evidence="1">Uncharacterized protein</fullName>
    </submittedName>
</protein>
<proteinExistence type="predicted"/>